<proteinExistence type="predicted"/>
<evidence type="ECO:0000256" key="1">
    <source>
        <dbReference type="SAM" id="MobiDB-lite"/>
    </source>
</evidence>
<feature type="region of interest" description="Disordered" evidence="1">
    <location>
        <begin position="21"/>
        <end position="52"/>
    </location>
</feature>
<accession>A0A8S9MBA3</accession>
<comment type="caution">
    <text evidence="2">The sequence shown here is derived from an EMBL/GenBank/DDBJ whole genome shotgun (WGS) entry which is preliminary data.</text>
</comment>
<dbReference type="EMBL" id="QGKY02000089">
    <property type="protein sequence ID" value="KAF2615807.1"/>
    <property type="molecule type" value="Genomic_DNA"/>
</dbReference>
<evidence type="ECO:0000313" key="2">
    <source>
        <dbReference type="EMBL" id="KAF2615807.1"/>
    </source>
</evidence>
<reference evidence="2" key="1">
    <citation type="submission" date="2019-12" db="EMBL/GenBank/DDBJ databases">
        <title>Genome sequencing and annotation of Brassica cretica.</title>
        <authorList>
            <person name="Studholme D.J."/>
            <person name="Sarris P.F."/>
        </authorList>
    </citation>
    <scope>NUCLEOTIDE SEQUENCE</scope>
    <source>
        <strain evidence="2">PFS-102/07</strain>
        <tissue evidence="2">Leaf</tissue>
    </source>
</reference>
<gene>
    <name evidence="2" type="ORF">F2Q70_00011612</name>
</gene>
<feature type="compositionally biased region" description="Polar residues" evidence="1">
    <location>
        <begin position="121"/>
        <end position="133"/>
    </location>
</feature>
<dbReference type="AlphaFoldDB" id="A0A8S9MBA3"/>
<protein>
    <submittedName>
        <fullName evidence="2">Uncharacterized protein</fullName>
    </submittedName>
</protein>
<name>A0A8S9MBA3_BRACR</name>
<organism evidence="2">
    <name type="scientific">Brassica cretica</name>
    <name type="common">Mustard</name>
    <dbReference type="NCBI Taxonomy" id="69181"/>
    <lineage>
        <taxon>Eukaryota</taxon>
        <taxon>Viridiplantae</taxon>
        <taxon>Streptophyta</taxon>
        <taxon>Embryophyta</taxon>
        <taxon>Tracheophyta</taxon>
        <taxon>Spermatophyta</taxon>
        <taxon>Magnoliopsida</taxon>
        <taxon>eudicotyledons</taxon>
        <taxon>Gunneridae</taxon>
        <taxon>Pentapetalae</taxon>
        <taxon>rosids</taxon>
        <taxon>malvids</taxon>
        <taxon>Brassicales</taxon>
        <taxon>Brassicaceae</taxon>
        <taxon>Brassiceae</taxon>
        <taxon>Brassica</taxon>
    </lineage>
</organism>
<feature type="region of interest" description="Disordered" evidence="1">
    <location>
        <begin position="114"/>
        <end position="171"/>
    </location>
</feature>
<sequence>MFSATFTRPAATLPLTAKFSEQDSSNGELFPKEPIRRKARKKAGREGNDNNRRRVNMIIGGSQYCSDTVSAIKAYQRKAETSANSLTWCMPSSTRSNKEKHLLFSEDSAHLERTIHKDQRSTSLDAAAFTSTDSRTHPSTDTRPSSSTDIHRSTSTDSTPRTPIDPQSRSMVAIVILRKDENGNL</sequence>
<feature type="compositionally biased region" description="Low complexity" evidence="1">
    <location>
        <begin position="155"/>
        <end position="166"/>
    </location>
</feature>